<comment type="caution">
    <text evidence="2">The sequence shown here is derived from an EMBL/GenBank/DDBJ whole genome shotgun (WGS) entry which is preliminary data.</text>
</comment>
<dbReference type="InterPro" id="IPR051797">
    <property type="entry name" value="TrmB-like"/>
</dbReference>
<dbReference type="PANTHER" id="PTHR34293:SF1">
    <property type="entry name" value="HTH-TYPE TRANSCRIPTIONAL REGULATOR TRMBL2"/>
    <property type="match status" value="1"/>
</dbReference>
<dbReference type="Pfam" id="PF01978">
    <property type="entry name" value="TrmB"/>
    <property type="match status" value="1"/>
</dbReference>
<accession>A0A327ZG52</accession>
<dbReference type="SMART" id="SM00421">
    <property type="entry name" value="HTH_LUXR"/>
    <property type="match status" value="1"/>
</dbReference>
<keyword evidence="3" id="KW-1185">Reference proteome</keyword>
<dbReference type="SUPFAM" id="SSF46894">
    <property type="entry name" value="C-terminal effector domain of the bipartite response regulators"/>
    <property type="match status" value="1"/>
</dbReference>
<dbReference type="GO" id="GO:0003677">
    <property type="term" value="F:DNA binding"/>
    <property type="evidence" value="ECO:0007669"/>
    <property type="project" value="InterPro"/>
</dbReference>
<feature type="domain" description="HTH luxR-type" evidence="1">
    <location>
        <begin position="262"/>
        <end position="319"/>
    </location>
</feature>
<protein>
    <submittedName>
        <fullName evidence="2">Sugar-specific transcriptional regulator TrmB</fullName>
    </submittedName>
</protein>
<dbReference type="InterPro" id="IPR000792">
    <property type="entry name" value="Tscrpt_reg_LuxR_C"/>
</dbReference>
<dbReference type="OrthoDB" id="3369460at2"/>
<dbReference type="PANTHER" id="PTHR34293">
    <property type="entry name" value="HTH-TYPE TRANSCRIPTIONAL REGULATOR TRMBL2"/>
    <property type="match status" value="1"/>
</dbReference>
<dbReference type="RefSeq" id="WP_146616793.1">
    <property type="nucleotide sequence ID" value="NZ_JACHWI010000002.1"/>
</dbReference>
<gene>
    <name evidence="2" type="ORF">B0I29_105413</name>
</gene>
<evidence type="ECO:0000313" key="2">
    <source>
        <dbReference type="EMBL" id="RAK38465.1"/>
    </source>
</evidence>
<dbReference type="GO" id="GO:0006355">
    <property type="term" value="P:regulation of DNA-templated transcription"/>
    <property type="evidence" value="ECO:0007669"/>
    <property type="project" value="InterPro"/>
</dbReference>
<dbReference type="InterPro" id="IPR036388">
    <property type="entry name" value="WH-like_DNA-bd_sf"/>
</dbReference>
<dbReference type="InterPro" id="IPR002831">
    <property type="entry name" value="Tscrpt_reg_TrmB_N"/>
</dbReference>
<evidence type="ECO:0000259" key="1">
    <source>
        <dbReference type="SMART" id="SM00421"/>
    </source>
</evidence>
<evidence type="ECO:0000313" key="3">
    <source>
        <dbReference type="Proteomes" id="UP000249341"/>
    </source>
</evidence>
<dbReference type="Proteomes" id="UP000249341">
    <property type="component" value="Unassembled WGS sequence"/>
</dbReference>
<proteinExistence type="predicted"/>
<organism evidence="2 3">
    <name type="scientific">Actinoplanes lutulentus</name>
    <dbReference type="NCBI Taxonomy" id="1287878"/>
    <lineage>
        <taxon>Bacteria</taxon>
        <taxon>Bacillati</taxon>
        <taxon>Actinomycetota</taxon>
        <taxon>Actinomycetes</taxon>
        <taxon>Micromonosporales</taxon>
        <taxon>Micromonosporaceae</taxon>
        <taxon>Actinoplanes</taxon>
    </lineage>
</organism>
<dbReference type="EMBL" id="QLMJ01000005">
    <property type="protein sequence ID" value="RAK38465.1"/>
    <property type="molecule type" value="Genomic_DNA"/>
</dbReference>
<sequence>MLPDVMGLDGDADAAYRALITVGSAGPDELAELAGFSATRAAELLDNLLADGLVARSLGDPGRFVAAPPGTALRAILSRRRHELTLAEAEIGALDELYRTATPRRGAPGVVEVVHGAAEVREMFGRLQLGAREEVLCMVKAPVAVIGAVENTAEDAAVARGVRYRVLLERAMLDEEPDTVERVVKARAAGEEIRIAAALPLKLIVVDREVAFLPLRRDPSLAGALLVHESGLLDALVALFEAEWTGARAVVTESGDVRDLNPGAIDDLDVRIVTLLMTGLTDEAVAAHLGTSHRTVQRRVRRLMDLTGGRTRMQLGYHAARLGWLD</sequence>
<dbReference type="AlphaFoldDB" id="A0A327ZG52"/>
<dbReference type="Gene3D" id="1.10.10.10">
    <property type="entry name" value="Winged helix-like DNA-binding domain superfamily/Winged helix DNA-binding domain"/>
    <property type="match status" value="2"/>
</dbReference>
<reference evidence="2 3" key="1">
    <citation type="submission" date="2018-06" db="EMBL/GenBank/DDBJ databases">
        <title>Genomic Encyclopedia of Type Strains, Phase III (KMG-III): the genomes of soil and plant-associated and newly described type strains.</title>
        <authorList>
            <person name="Whitman W."/>
        </authorList>
    </citation>
    <scope>NUCLEOTIDE SEQUENCE [LARGE SCALE GENOMIC DNA]</scope>
    <source>
        <strain evidence="2 3">CGMCC 4.7090</strain>
    </source>
</reference>
<dbReference type="InterPro" id="IPR016032">
    <property type="entry name" value="Sig_transdc_resp-reg_C-effctor"/>
</dbReference>
<name>A0A327ZG52_9ACTN</name>